<dbReference type="InterPro" id="IPR007434">
    <property type="entry name" value="FemAB-like"/>
</dbReference>
<gene>
    <name evidence="1" type="ORF">FHW37_11240</name>
</gene>
<name>A0A561QAK9_9HYPH</name>
<dbReference type="RefSeq" id="WP_145642629.1">
    <property type="nucleotide sequence ID" value="NZ_VIWP01000012.1"/>
</dbReference>
<keyword evidence="1" id="KW-0808">Transferase</keyword>
<organism evidence="1 2">
    <name type="scientific">Neorhizobium alkalisoli</name>
    <dbReference type="NCBI Taxonomy" id="528178"/>
    <lineage>
        <taxon>Bacteria</taxon>
        <taxon>Pseudomonadati</taxon>
        <taxon>Pseudomonadota</taxon>
        <taxon>Alphaproteobacteria</taxon>
        <taxon>Hyphomicrobiales</taxon>
        <taxon>Rhizobiaceae</taxon>
        <taxon>Rhizobium/Agrobacterium group</taxon>
        <taxon>Neorhizobium</taxon>
    </lineage>
</organism>
<reference evidence="1 2" key="1">
    <citation type="submission" date="2019-06" db="EMBL/GenBank/DDBJ databases">
        <title>Sorghum-associated microbial communities from plants grown in Nebraska, USA.</title>
        <authorList>
            <person name="Schachtman D."/>
        </authorList>
    </citation>
    <scope>NUCLEOTIDE SEQUENCE [LARGE SCALE GENOMIC DNA]</scope>
    <source>
        <strain evidence="1 2">1225</strain>
    </source>
</reference>
<dbReference type="Pfam" id="PF04339">
    <property type="entry name" value="FemAB_like"/>
    <property type="match status" value="1"/>
</dbReference>
<dbReference type="AlphaFoldDB" id="A0A561QAK9"/>
<proteinExistence type="predicted"/>
<keyword evidence="1" id="KW-0012">Acyltransferase</keyword>
<comment type="caution">
    <text evidence="1">The sequence shown here is derived from an EMBL/GenBank/DDBJ whole genome shotgun (WGS) entry which is preliminary data.</text>
</comment>
<dbReference type="SUPFAM" id="SSF55729">
    <property type="entry name" value="Acyl-CoA N-acyltransferases (Nat)"/>
    <property type="match status" value="1"/>
</dbReference>
<dbReference type="GO" id="GO:0016746">
    <property type="term" value="F:acyltransferase activity"/>
    <property type="evidence" value="ECO:0007669"/>
    <property type="project" value="UniProtKB-KW"/>
</dbReference>
<accession>A0A561QAK9</accession>
<protein>
    <submittedName>
        <fullName evidence="1">Putative N-acyltransferase</fullName>
    </submittedName>
</protein>
<dbReference type="InterPro" id="IPR016181">
    <property type="entry name" value="Acyl_CoA_acyltransferase"/>
</dbReference>
<dbReference type="Proteomes" id="UP000320653">
    <property type="component" value="Unassembled WGS sequence"/>
</dbReference>
<evidence type="ECO:0000313" key="2">
    <source>
        <dbReference type="Proteomes" id="UP000320653"/>
    </source>
</evidence>
<keyword evidence="2" id="KW-1185">Reference proteome</keyword>
<dbReference type="OrthoDB" id="3034222at2"/>
<evidence type="ECO:0000313" key="1">
    <source>
        <dbReference type="EMBL" id="TWF47402.1"/>
    </source>
</evidence>
<dbReference type="Gene3D" id="3.40.630.30">
    <property type="match status" value="1"/>
</dbReference>
<dbReference type="EMBL" id="VIWP01000012">
    <property type="protein sequence ID" value="TWF47402.1"/>
    <property type="molecule type" value="Genomic_DNA"/>
</dbReference>
<sequence>MLQNLKIRPTGRRDAIDRSGFHVSVHESLDAVGRSDWDDCFPECLEGYDYLMAVENAGLEGFSWRYIVVREDDAVVAAMPAFVCRYALETTLPRGRLHHVIECVRTVAPGFLKLSLACLGSPCTENGVIGIHPSLAADKRGPAMAALISGFEAAAIAEGCNLLAFKDMPLPLDPEFAAILEVRGYVDTGGMPTAWRDIDFVSIDDYLGRLSAGTRKDMRRKLKAAESVTVERVTELGALEDRFMELYRQTRERSEWQFEDLTDAYFTGILERLPENAYCTVYSVDGEVLAFNLLLHDRRQLVDKFFCMDAERGRAYNLYYLSWFENLRYCLEHGLCRYQSGQAYYGNKVRLGSRLTANAMFFRHTNSLVHAFLKRIAPLLAGDDGQGIPS</sequence>